<evidence type="ECO:0000256" key="1">
    <source>
        <dbReference type="SAM" id="MobiDB-lite"/>
    </source>
</evidence>
<feature type="region of interest" description="Disordered" evidence="1">
    <location>
        <begin position="430"/>
        <end position="475"/>
    </location>
</feature>
<protein>
    <submittedName>
        <fullName evidence="2">Uncharacterized protein</fullName>
    </submittedName>
</protein>
<dbReference type="AlphaFoldDB" id="F0XME5"/>
<dbReference type="Proteomes" id="UP000007796">
    <property type="component" value="Unassembled WGS sequence"/>
</dbReference>
<keyword evidence="3" id="KW-1185">Reference proteome</keyword>
<name>F0XME5_GROCL</name>
<reference evidence="2 3" key="1">
    <citation type="journal article" date="2011" name="Proc. Natl. Acad. Sci. U.S.A.">
        <title>Genome and transcriptome analyses of the mountain pine beetle-fungal symbiont Grosmannia clavigera, a lodgepole pine pathogen.</title>
        <authorList>
            <person name="DiGuistini S."/>
            <person name="Wang Y."/>
            <person name="Liao N.Y."/>
            <person name="Taylor G."/>
            <person name="Tanguay P."/>
            <person name="Feau N."/>
            <person name="Henrissat B."/>
            <person name="Chan S.K."/>
            <person name="Hesse-Orce U."/>
            <person name="Alamouti S.M."/>
            <person name="Tsui C.K.M."/>
            <person name="Docking R.T."/>
            <person name="Levasseur A."/>
            <person name="Haridas S."/>
            <person name="Robertson G."/>
            <person name="Birol I."/>
            <person name="Holt R.A."/>
            <person name="Marra M.A."/>
            <person name="Hamelin R.C."/>
            <person name="Hirst M."/>
            <person name="Jones S.J.M."/>
            <person name="Bohlmann J."/>
            <person name="Breuil C."/>
        </authorList>
    </citation>
    <scope>NUCLEOTIDE SEQUENCE [LARGE SCALE GENOMIC DNA]</scope>
    <source>
        <strain evidence="3">kw1407 / UAMH 11150</strain>
    </source>
</reference>
<dbReference type="OrthoDB" id="4898142at2759"/>
<feature type="compositionally biased region" description="Pro residues" evidence="1">
    <location>
        <begin position="166"/>
        <end position="196"/>
    </location>
</feature>
<feature type="compositionally biased region" description="Polar residues" evidence="1">
    <location>
        <begin position="343"/>
        <end position="358"/>
    </location>
</feature>
<feature type="compositionally biased region" description="Basic and acidic residues" evidence="1">
    <location>
        <begin position="37"/>
        <end position="50"/>
    </location>
</feature>
<dbReference type="GeneID" id="25979682"/>
<feature type="compositionally biased region" description="Low complexity" evidence="1">
    <location>
        <begin position="459"/>
        <end position="468"/>
    </location>
</feature>
<dbReference type="STRING" id="655863.F0XME5"/>
<feature type="compositionally biased region" description="Polar residues" evidence="1">
    <location>
        <begin position="238"/>
        <end position="253"/>
    </location>
</feature>
<feature type="compositionally biased region" description="Polar residues" evidence="1">
    <location>
        <begin position="1"/>
        <end position="10"/>
    </location>
</feature>
<dbReference type="InParanoid" id="F0XME5"/>
<feature type="compositionally biased region" description="Pro residues" evidence="1">
    <location>
        <begin position="309"/>
        <end position="319"/>
    </location>
</feature>
<feature type="compositionally biased region" description="Basic and acidic residues" evidence="1">
    <location>
        <begin position="282"/>
        <end position="293"/>
    </location>
</feature>
<evidence type="ECO:0000313" key="2">
    <source>
        <dbReference type="EMBL" id="EFX01326.1"/>
    </source>
</evidence>
<dbReference type="eggNOG" id="ENOG502QS87">
    <property type="taxonomic scope" value="Eukaryota"/>
</dbReference>
<feature type="region of interest" description="Disordered" evidence="1">
    <location>
        <begin position="1"/>
        <end position="394"/>
    </location>
</feature>
<dbReference type="RefSeq" id="XP_014170808.1">
    <property type="nucleotide sequence ID" value="XM_014315333.1"/>
</dbReference>
<proteinExistence type="predicted"/>
<feature type="compositionally biased region" description="Basic and acidic residues" evidence="1">
    <location>
        <begin position="103"/>
        <end position="120"/>
    </location>
</feature>
<dbReference type="HOGENOM" id="CLU_023635_0_0_1"/>
<accession>F0XME5</accession>
<gene>
    <name evidence="2" type="ORF">CMQ_6268</name>
</gene>
<organism evidence="3">
    <name type="scientific">Grosmannia clavigera (strain kw1407 / UAMH 11150)</name>
    <name type="common">Blue stain fungus</name>
    <name type="synonym">Graphiocladiella clavigera</name>
    <dbReference type="NCBI Taxonomy" id="655863"/>
    <lineage>
        <taxon>Eukaryota</taxon>
        <taxon>Fungi</taxon>
        <taxon>Dikarya</taxon>
        <taxon>Ascomycota</taxon>
        <taxon>Pezizomycotina</taxon>
        <taxon>Sordariomycetes</taxon>
        <taxon>Sordariomycetidae</taxon>
        <taxon>Ophiostomatales</taxon>
        <taxon>Ophiostomataceae</taxon>
        <taxon>Leptographium</taxon>
    </lineage>
</organism>
<sequence length="567" mass="62900">MSRRNTQSSRVAYMEEEDDSGKVIGVTYAASAAPSSNKERMNTGKSRRGESPGPVHGHNDSDSTAHARRGSRSKPSRERDRSIPPVKKAVTLASRPSTRHSRTAPDMETGHHHRRSRDEAEYYGIDPDSITSTSSRPRSKTAAPRPSYPGFTRPPVSNSRYHQMGPSPPQYQPPPQFQTPQFQPPPQFQQPPPPIQPSYGAGPPLKPPSQAPLPWHRPPPSRYAPMGPPPPMSLPSATGQYPESISRPQSLQQRFDLPRPQTSFGHRPPHSAEYTPPDGYYPEERQQLPDMRRLSLSAARPNSARLPPQDSPFAPPLHAPPRSQQITEYHQYADEPYDDESVFQDSASSYYDLPSTNYVPRRRRPSVGPTTVGYDSRAYGAEAPRSTGGRRDSLYSVRSVSGAGLDDKIRQASSYQEEVSGGVRLTAATLDEANRVGGPRSRSTRSSGSRDESDWRNPSATTRTTRSSAAEDDRTMKVRGPAFIRMGETEVQCEMGAEVDITPSGITGRRSERNNYIEADDHRSRFDRPALRNRAASQAASYAQHAIAPYEYSYGNGLDYARLPYNH</sequence>
<feature type="compositionally biased region" description="Low complexity" evidence="1">
    <location>
        <begin position="435"/>
        <end position="447"/>
    </location>
</feature>
<evidence type="ECO:0000313" key="3">
    <source>
        <dbReference type="Proteomes" id="UP000007796"/>
    </source>
</evidence>
<dbReference type="EMBL" id="GL629794">
    <property type="protein sequence ID" value="EFX01326.1"/>
    <property type="molecule type" value="Genomic_DNA"/>
</dbReference>
<feature type="compositionally biased region" description="Pro residues" evidence="1">
    <location>
        <begin position="204"/>
        <end position="233"/>
    </location>
</feature>